<dbReference type="Pfam" id="PF24481">
    <property type="entry name" value="CT398_CC"/>
    <property type="match status" value="1"/>
</dbReference>
<evidence type="ECO:0000313" key="4">
    <source>
        <dbReference type="EMBL" id="KJU87411.1"/>
    </source>
</evidence>
<evidence type="ECO:0000259" key="3">
    <source>
        <dbReference type="Pfam" id="PF24481"/>
    </source>
</evidence>
<gene>
    <name evidence="4" type="ORF">MBAV_000393</name>
</gene>
<sequence length="278" mass="32532">MQAAGRQQAGRQQAGSRQMEADIMIEELSLLKEIQVLDTDIIKLKTRTQNLPRELNTFDQAYKEAKVDFDRLKAELDAAAKKRKEFERLVSEKVERIAKLKEKTNDIKTNKEYQSRLKEVEQVEKEKRTIEDEILLAMERTEVIEKALGSAQKRLNMETSKIEEKRSVIKKEIEMVEKELQTLLMKREALVKTLLDKAVYDKYTYLLQRKNSLAVVKADKEVCMGCYMNIPPQLFVEVMRNDRIITCPQCGRIMYYDDGKDRELEELEKGEHTHQQAL</sequence>
<dbReference type="Pfam" id="PF02591">
    <property type="entry name" value="Zn_ribbon_9"/>
    <property type="match status" value="1"/>
</dbReference>
<protein>
    <submittedName>
        <fullName evidence="4">Protein containing DUF164</fullName>
    </submittedName>
</protein>
<keyword evidence="1" id="KW-0175">Coiled coil</keyword>
<keyword evidence="5" id="KW-1185">Reference proteome</keyword>
<dbReference type="Gene3D" id="1.10.287.1490">
    <property type="match status" value="1"/>
</dbReference>
<dbReference type="InterPro" id="IPR056003">
    <property type="entry name" value="CT398_CC_hairpin"/>
</dbReference>
<dbReference type="PANTHER" id="PTHR39082:SF1">
    <property type="entry name" value="SCAVENGER RECEPTOR CLASS A MEMBER 3"/>
    <property type="match status" value="1"/>
</dbReference>
<evidence type="ECO:0000313" key="5">
    <source>
        <dbReference type="Proteomes" id="UP000033423"/>
    </source>
</evidence>
<feature type="coiled-coil region" evidence="1">
    <location>
        <begin position="55"/>
        <end position="140"/>
    </location>
</feature>
<comment type="caution">
    <text evidence="4">The sequence shown here is derived from an EMBL/GenBank/DDBJ whole genome shotgun (WGS) entry which is preliminary data.</text>
</comment>
<name>A0A0F3GZS6_9BACT</name>
<accession>A0A0F3GZS6</accession>
<evidence type="ECO:0000259" key="2">
    <source>
        <dbReference type="Pfam" id="PF02591"/>
    </source>
</evidence>
<dbReference type="PANTHER" id="PTHR39082">
    <property type="entry name" value="PHOSPHOLIPASE C-BETA-2-RELATED"/>
    <property type="match status" value="1"/>
</dbReference>
<evidence type="ECO:0000256" key="1">
    <source>
        <dbReference type="SAM" id="Coils"/>
    </source>
</evidence>
<feature type="domain" description="C4-type zinc ribbon" evidence="2">
    <location>
        <begin position="222"/>
        <end position="254"/>
    </location>
</feature>
<organism evidence="4 5">
    <name type="scientific">Candidatus Magnetobacterium bavaricum</name>
    <dbReference type="NCBI Taxonomy" id="29290"/>
    <lineage>
        <taxon>Bacteria</taxon>
        <taxon>Pseudomonadati</taxon>
        <taxon>Nitrospirota</taxon>
        <taxon>Thermodesulfovibrionia</taxon>
        <taxon>Thermodesulfovibrionales</taxon>
        <taxon>Candidatus Magnetobacteriaceae</taxon>
        <taxon>Candidatus Magnetobacterium</taxon>
    </lineage>
</organism>
<dbReference type="Proteomes" id="UP000033423">
    <property type="component" value="Unassembled WGS sequence"/>
</dbReference>
<dbReference type="InterPro" id="IPR052376">
    <property type="entry name" value="Oxidative_Scav/Glycosyltrans"/>
</dbReference>
<proteinExistence type="predicted"/>
<reference evidence="4 5" key="1">
    <citation type="submission" date="2015-02" db="EMBL/GenBank/DDBJ databases">
        <title>Single-cell genomics of uncultivated deep-branching MTB reveals a conserved set of magnetosome genes.</title>
        <authorList>
            <person name="Kolinko S."/>
            <person name="Richter M."/>
            <person name="Glockner F.O."/>
            <person name="Brachmann A."/>
            <person name="Schuler D."/>
        </authorList>
    </citation>
    <scope>NUCLEOTIDE SEQUENCE [LARGE SCALE GENOMIC DNA]</scope>
    <source>
        <strain evidence="4">TM-1</strain>
    </source>
</reference>
<feature type="domain" description="CT398-like coiled coil hairpin" evidence="3">
    <location>
        <begin position="35"/>
        <end position="202"/>
    </location>
</feature>
<dbReference type="EMBL" id="LACI01000184">
    <property type="protein sequence ID" value="KJU87411.1"/>
    <property type="molecule type" value="Genomic_DNA"/>
</dbReference>
<dbReference type="InterPro" id="IPR003743">
    <property type="entry name" value="Zf-RING_7"/>
</dbReference>
<dbReference type="AlphaFoldDB" id="A0A0F3GZS6"/>